<dbReference type="AlphaFoldDB" id="A0AA48L651"/>
<keyword evidence="4" id="KW-1185">Reference proteome</keyword>
<evidence type="ECO:0000256" key="2">
    <source>
        <dbReference type="SAM" id="MobiDB-lite"/>
    </source>
</evidence>
<evidence type="ECO:0000313" key="4">
    <source>
        <dbReference type="Proteomes" id="UP001233271"/>
    </source>
</evidence>
<dbReference type="RefSeq" id="XP_060457900.1">
    <property type="nucleotide sequence ID" value="XM_060601403.1"/>
</dbReference>
<proteinExistence type="predicted"/>
<organism evidence="3 4">
    <name type="scientific">Cutaneotrichosporon cavernicola</name>
    <dbReference type="NCBI Taxonomy" id="279322"/>
    <lineage>
        <taxon>Eukaryota</taxon>
        <taxon>Fungi</taxon>
        <taxon>Dikarya</taxon>
        <taxon>Basidiomycota</taxon>
        <taxon>Agaricomycotina</taxon>
        <taxon>Tremellomycetes</taxon>
        <taxon>Trichosporonales</taxon>
        <taxon>Trichosporonaceae</taxon>
        <taxon>Cutaneotrichosporon</taxon>
    </lineage>
</organism>
<feature type="compositionally biased region" description="Basic and acidic residues" evidence="2">
    <location>
        <begin position="266"/>
        <end position="288"/>
    </location>
</feature>
<feature type="coiled-coil region" evidence="1">
    <location>
        <begin position="25"/>
        <end position="66"/>
    </location>
</feature>
<feature type="region of interest" description="Disordered" evidence="2">
    <location>
        <begin position="216"/>
        <end position="289"/>
    </location>
</feature>
<protein>
    <submittedName>
        <fullName evidence="3">Uncharacterized protein</fullName>
    </submittedName>
</protein>
<dbReference type="Proteomes" id="UP001233271">
    <property type="component" value="Chromosome 5"/>
</dbReference>
<reference evidence="3" key="1">
    <citation type="journal article" date="2023" name="BMC Genomics">
        <title>Chromosome-level genome assemblies of Cutaneotrichosporon spp. (Trichosporonales, Basidiomycota) reveal imbalanced evolution between nucleotide sequences and chromosome synteny.</title>
        <authorList>
            <person name="Kobayashi Y."/>
            <person name="Kayamori A."/>
            <person name="Aoki K."/>
            <person name="Shiwa Y."/>
            <person name="Matsutani M."/>
            <person name="Fujita N."/>
            <person name="Sugita T."/>
            <person name="Iwasaki W."/>
            <person name="Tanaka N."/>
            <person name="Takashima M."/>
        </authorList>
    </citation>
    <scope>NUCLEOTIDE SEQUENCE</scope>
    <source>
        <strain evidence="3">HIS019</strain>
    </source>
</reference>
<gene>
    <name evidence="3" type="ORF">CcaverHIS019_0502630</name>
</gene>
<name>A0AA48L651_9TREE</name>
<evidence type="ECO:0000256" key="1">
    <source>
        <dbReference type="SAM" id="Coils"/>
    </source>
</evidence>
<keyword evidence="1" id="KW-0175">Coiled coil</keyword>
<evidence type="ECO:0000313" key="3">
    <source>
        <dbReference type="EMBL" id="BEI92635.1"/>
    </source>
</evidence>
<dbReference type="KEGG" id="ccac:CcaHIS019_0502630"/>
<accession>A0AA48L651</accession>
<sequence>MDLVFAFARTAVSTAESALQTLDWARNLVTQNYQLRNRIANLEATIETLEDEAKRLRAKLQKTDELYIKQYREMICLDNEVSYLKTGASATSRAALFKDLEKAKTSAAAAVEERNQILKVLQGARQAQPEALQLQNIRGYIENGEVAEVIIKDLEARDNVIADYAAKVADLTKLIDKQLDLISDLRIEAEIAREKAQKEWLQQALRRLAPELEASAFTSDTSSDELQDGEDSHSAPSNPVLIGINQPLPREPIDIDRLNYDVSRPTSDESRKPHAWRRMRDEHERSVQEEAENVRFTVEYVSRTNGV</sequence>
<dbReference type="GeneID" id="85496505"/>
<dbReference type="EMBL" id="AP028216">
    <property type="protein sequence ID" value="BEI92635.1"/>
    <property type="molecule type" value="Genomic_DNA"/>
</dbReference>